<dbReference type="OrthoDB" id="3508621at2759"/>
<evidence type="ECO:0000313" key="2">
    <source>
        <dbReference type="Proteomes" id="UP000248961"/>
    </source>
</evidence>
<dbReference type="Proteomes" id="UP000248961">
    <property type="component" value="Unassembled WGS sequence"/>
</dbReference>
<name>A0A395I801_ASPHC</name>
<dbReference type="VEuPathDB" id="FungiDB:BO97DRAFT_307097"/>
<accession>A0A395I801</accession>
<dbReference type="GeneID" id="37195460"/>
<dbReference type="STRING" id="1450537.A0A395I801"/>
<dbReference type="RefSeq" id="XP_025554537.1">
    <property type="nucleotide sequence ID" value="XM_025691171.1"/>
</dbReference>
<proteinExistence type="predicted"/>
<keyword evidence="2" id="KW-1185">Reference proteome</keyword>
<protein>
    <submittedName>
        <fullName evidence="1">Uncharacterized protein</fullName>
    </submittedName>
</protein>
<dbReference type="AlphaFoldDB" id="A0A395I801"/>
<feature type="non-terminal residue" evidence="1">
    <location>
        <position position="1"/>
    </location>
</feature>
<dbReference type="EMBL" id="KZ824271">
    <property type="protein sequence ID" value="RAL15383.1"/>
    <property type="molecule type" value="Genomic_DNA"/>
</dbReference>
<evidence type="ECO:0000313" key="1">
    <source>
        <dbReference type="EMBL" id="RAL15383.1"/>
    </source>
</evidence>
<organism evidence="1 2">
    <name type="scientific">Aspergillus homomorphus (strain CBS 101889)</name>
    <dbReference type="NCBI Taxonomy" id="1450537"/>
    <lineage>
        <taxon>Eukaryota</taxon>
        <taxon>Fungi</taxon>
        <taxon>Dikarya</taxon>
        <taxon>Ascomycota</taxon>
        <taxon>Pezizomycotina</taxon>
        <taxon>Eurotiomycetes</taxon>
        <taxon>Eurotiomycetidae</taxon>
        <taxon>Eurotiales</taxon>
        <taxon>Aspergillaceae</taxon>
        <taxon>Aspergillus</taxon>
        <taxon>Aspergillus subgen. Circumdati</taxon>
    </lineage>
</organism>
<sequence>IHVSQDRHEIFLTFADYDDDYIAYLKNKSPKNSALSFLTMHQYGPWDTQTASHMAELGPILLVITLDAQSDIQTKQK</sequence>
<gene>
    <name evidence="1" type="ORF">BO97DRAFT_307097</name>
</gene>
<reference evidence="1 2" key="1">
    <citation type="submission" date="2018-02" db="EMBL/GenBank/DDBJ databases">
        <title>The genomes of Aspergillus section Nigri reveals drivers in fungal speciation.</title>
        <authorList>
            <consortium name="DOE Joint Genome Institute"/>
            <person name="Vesth T.C."/>
            <person name="Nybo J."/>
            <person name="Theobald S."/>
            <person name="Brandl J."/>
            <person name="Frisvad J.C."/>
            <person name="Nielsen K.F."/>
            <person name="Lyhne E.K."/>
            <person name="Kogle M.E."/>
            <person name="Kuo A."/>
            <person name="Riley R."/>
            <person name="Clum A."/>
            <person name="Nolan M."/>
            <person name="Lipzen A."/>
            <person name="Salamov A."/>
            <person name="Henrissat B."/>
            <person name="Wiebenga A."/>
            <person name="De vries R.P."/>
            <person name="Grigoriev I.V."/>
            <person name="Mortensen U.H."/>
            <person name="Andersen M.R."/>
            <person name="Baker S.E."/>
        </authorList>
    </citation>
    <scope>NUCLEOTIDE SEQUENCE [LARGE SCALE GENOMIC DNA]</scope>
    <source>
        <strain evidence="1 2">CBS 101889</strain>
    </source>
</reference>
<feature type="non-terminal residue" evidence="1">
    <location>
        <position position="77"/>
    </location>
</feature>